<dbReference type="InterPro" id="IPR035919">
    <property type="entry name" value="EAL_sf"/>
</dbReference>
<dbReference type="PROSITE" id="PS50883">
    <property type="entry name" value="EAL"/>
    <property type="match status" value="1"/>
</dbReference>
<dbReference type="Pfam" id="PF00563">
    <property type="entry name" value="EAL"/>
    <property type="match status" value="1"/>
</dbReference>
<dbReference type="SMART" id="SM00052">
    <property type="entry name" value="EAL"/>
    <property type="match status" value="1"/>
</dbReference>
<dbReference type="EMBL" id="JAFKCS010000002">
    <property type="protein sequence ID" value="MBN7819062.1"/>
    <property type="molecule type" value="Genomic_DNA"/>
</dbReference>
<accession>A0ABS3CPQ0</accession>
<dbReference type="Proteomes" id="UP000663992">
    <property type="component" value="Unassembled WGS sequence"/>
</dbReference>
<comment type="caution">
    <text evidence="2">The sequence shown here is derived from an EMBL/GenBank/DDBJ whole genome shotgun (WGS) entry which is preliminary data.</text>
</comment>
<dbReference type="SUPFAM" id="SSF141868">
    <property type="entry name" value="EAL domain-like"/>
    <property type="match status" value="1"/>
</dbReference>
<dbReference type="PANTHER" id="PTHR33121:SF15">
    <property type="entry name" value="BLUE LIGHT- AND TEMPERATURE-REGULATED ANTIREPRESSOR BLUF"/>
    <property type="match status" value="1"/>
</dbReference>
<proteinExistence type="predicted"/>
<keyword evidence="3" id="KW-1185">Reference proteome</keyword>
<dbReference type="CDD" id="cd01948">
    <property type="entry name" value="EAL"/>
    <property type="match status" value="1"/>
</dbReference>
<feature type="domain" description="EAL" evidence="1">
    <location>
        <begin position="1"/>
        <end position="246"/>
    </location>
</feature>
<dbReference type="PANTHER" id="PTHR33121">
    <property type="entry name" value="CYCLIC DI-GMP PHOSPHODIESTERASE PDEF"/>
    <property type="match status" value="1"/>
</dbReference>
<dbReference type="InterPro" id="IPR001633">
    <property type="entry name" value="EAL_dom"/>
</dbReference>
<name>A0ABS3CPQ0_9ALTE</name>
<dbReference type="Gene3D" id="3.20.20.450">
    <property type="entry name" value="EAL domain"/>
    <property type="match status" value="1"/>
</dbReference>
<evidence type="ECO:0000259" key="1">
    <source>
        <dbReference type="PROSITE" id="PS50883"/>
    </source>
</evidence>
<protein>
    <submittedName>
        <fullName evidence="2">EAL domain-containing protein</fullName>
    </submittedName>
</protein>
<sequence>MNNCRRCDCDVPLEFDIAMAFQPIVDLHTCTLFAYEALVRGVNGEGAGQVLSKVTEKNRYSFDQTCRTTAIRIASELGCNTRLSINFLPNAVYEPEACLRETLKAAQKYGFPYQSIIFEVTEHEKVDVAKILDIFRTYQKQGFMTAIDDFGEGYSGLNLLAMFQPDIIKLDMLLIRGIDKDPAKQAIFSGMALITERLGIKLLAEGVETEGEFTYLREKGVRYMQGYYICKPLFMTLADEKQVFGELDRHYDH</sequence>
<organism evidence="2 3">
    <name type="scientific">Bowmanella yangjiangensis</name>
    <dbReference type="NCBI Taxonomy" id="2811230"/>
    <lineage>
        <taxon>Bacteria</taxon>
        <taxon>Pseudomonadati</taxon>
        <taxon>Pseudomonadota</taxon>
        <taxon>Gammaproteobacteria</taxon>
        <taxon>Alteromonadales</taxon>
        <taxon>Alteromonadaceae</taxon>
        <taxon>Bowmanella</taxon>
    </lineage>
</organism>
<gene>
    <name evidence="2" type="ORF">J0A65_04250</name>
</gene>
<evidence type="ECO:0000313" key="3">
    <source>
        <dbReference type="Proteomes" id="UP000663992"/>
    </source>
</evidence>
<evidence type="ECO:0000313" key="2">
    <source>
        <dbReference type="EMBL" id="MBN7819062.1"/>
    </source>
</evidence>
<dbReference type="RefSeq" id="WP_206592874.1">
    <property type="nucleotide sequence ID" value="NZ_JAFKCS010000002.1"/>
</dbReference>
<dbReference type="InterPro" id="IPR050706">
    <property type="entry name" value="Cyclic-di-GMP_PDE-like"/>
</dbReference>
<reference evidence="2 3" key="1">
    <citation type="submission" date="2021-03" db="EMBL/GenBank/DDBJ databases">
        <title>novel species isolated from a fishpond in China.</title>
        <authorList>
            <person name="Lu H."/>
            <person name="Cai Z."/>
        </authorList>
    </citation>
    <scope>NUCLEOTIDE SEQUENCE [LARGE SCALE GENOMIC DNA]</scope>
    <source>
        <strain evidence="2 3">Y57</strain>
    </source>
</reference>